<sequence>MFVLDSESNIIDIENIPINAVCTLDQYEFPRKRNRKDKNKKRFGNQLLEFCKGNNFFIVNLRTLGDIDGTFTCRNSSVVDYCLCSAGLIQNCTEFKVLGFSSLYSDVHSPIDILLKQTYQEINIKCSDDTRLNELIIDKWTNEKSHKFLKCLNLKEIESINSEIDGTAVVTQEAVDLIINRIGKVLINSAGRTFGLKDNTGKKSENCKNKPLFDHDCKVTRSRFLKMKRNKKMSPFYRAVDTDTEKRYKKTMNKAHKKFKRDFRKKMDGLKQKDGKEF</sequence>
<evidence type="ECO:0000313" key="2">
    <source>
        <dbReference type="Proteomes" id="UP000507470"/>
    </source>
</evidence>
<reference evidence="1 2" key="1">
    <citation type="submission" date="2020-06" db="EMBL/GenBank/DDBJ databases">
        <authorList>
            <person name="Li R."/>
            <person name="Bekaert M."/>
        </authorList>
    </citation>
    <scope>NUCLEOTIDE SEQUENCE [LARGE SCALE GENOMIC DNA]</scope>
    <source>
        <strain evidence="2">wild</strain>
    </source>
</reference>
<evidence type="ECO:0000313" key="1">
    <source>
        <dbReference type="EMBL" id="CAC5357915.1"/>
    </source>
</evidence>
<keyword evidence="2" id="KW-1185">Reference proteome</keyword>
<accession>A0A6J7ZYG2</accession>
<protein>
    <submittedName>
        <fullName evidence="1">Uncharacterized protein</fullName>
    </submittedName>
</protein>
<gene>
    <name evidence="1" type="ORF">MCOR_1379</name>
</gene>
<dbReference type="Gene3D" id="3.60.10.10">
    <property type="entry name" value="Endonuclease/exonuclease/phosphatase"/>
    <property type="match status" value="1"/>
</dbReference>
<organism evidence="1 2">
    <name type="scientific">Mytilus coruscus</name>
    <name type="common">Sea mussel</name>
    <dbReference type="NCBI Taxonomy" id="42192"/>
    <lineage>
        <taxon>Eukaryota</taxon>
        <taxon>Metazoa</taxon>
        <taxon>Spiralia</taxon>
        <taxon>Lophotrochozoa</taxon>
        <taxon>Mollusca</taxon>
        <taxon>Bivalvia</taxon>
        <taxon>Autobranchia</taxon>
        <taxon>Pteriomorphia</taxon>
        <taxon>Mytilida</taxon>
        <taxon>Mytiloidea</taxon>
        <taxon>Mytilidae</taxon>
        <taxon>Mytilinae</taxon>
        <taxon>Mytilus</taxon>
    </lineage>
</organism>
<name>A0A6J7ZYG2_MYTCO</name>
<dbReference type="EMBL" id="CACVKT020000270">
    <property type="protein sequence ID" value="CAC5357915.1"/>
    <property type="molecule type" value="Genomic_DNA"/>
</dbReference>
<dbReference type="OrthoDB" id="6082598at2759"/>
<dbReference type="AlphaFoldDB" id="A0A6J7ZYG2"/>
<dbReference type="InterPro" id="IPR036691">
    <property type="entry name" value="Endo/exonu/phosph_ase_sf"/>
</dbReference>
<proteinExistence type="predicted"/>
<dbReference type="Proteomes" id="UP000507470">
    <property type="component" value="Unassembled WGS sequence"/>
</dbReference>